<dbReference type="EnsemblMetazoa" id="OVOC1407.1">
    <property type="protein sequence ID" value="OVOC1407.1"/>
    <property type="gene ID" value="WBGene00238216"/>
</dbReference>
<reference evidence="2" key="1">
    <citation type="submission" date="2013-10" db="EMBL/GenBank/DDBJ databases">
        <title>Genome sequencing of Onchocerca volvulus.</title>
        <authorList>
            <person name="Cotton J."/>
            <person name="Tsai J."/>
            <person name="Stanley E."/>
            <person name="Tracey A."/>
            <person name="Holroyd N."/>
            <person name="Lustigman S."/>
            <person name="Berriman M."/>
        </authorList>
    </citation>
    <scope>NUCLEOTIDE SEQUENCE</scope>
</reference>
<reference evidence="1" key="2">
    <citation type="submission" date="2022-06" db="UniProtKB">
        <authorList>
            <consortium name="EnsemblMetazoa"/>
        </authorList>
    </citation>
    <scope>IDENTIFICATION</scope>
</reference>
<accession>A0A8R1TN43</accession>
<organism evidence="1 2">
    <name type="scientific">Onchocerca volvulus</name>
    <dbReference type="NCBI Taxonomy" id="6282"/>
    <lineage>
        <taxon>Eukaryota</taxon>
        <taxon>Metazoa</taxon>
        <taxon>Ecdysozoa</taxon>
        <taxon>Nematoda</taxon>
        <taxon>Chromadorea</taxon>
        <taxon>Rhabditida</taxon>
        <taxon>Spirurina</taxon>
        <taxon>Spiruromorpha</taxon>
        <taxon>Filarioidea</taxon>
        <taxon>Onchocercidae</taxon>
        <taxon>Onchocerca</taxon>
    </lineage>
</organism>
<dbReference type="AlphaFoldDB" id="A0A8R1TN43"/>
<name>A0A8R1TN43_ONCVO</name>
<evidence type="ECO:0000313" key="2">
    <source>
        <dbReference type="Proteomes" id="UP000024404"/>
    </source>
</evidence>
<protein>
    <submittedName>
        <fullName evidence="1">Uncharacterized protein</fullName>
    </submittedName>
</protein>
<dbReference type="EMBL" id="CMVM020000040">
    <property type="status" value="NOT_ANNOTATED_CDS"/>
    <property type="molecule type" value="Genomic_DNA"/>
</dbReference>
<dbReference type="Proteomes" id="UP000024404">
    <property type="component" value="Unassembled WGS sequence"/>
</dbReference>
<proteinExistence type="predicted"/>
<sequence length="95" mass="11554">MGNKQSSSCMNDSARLEKYGFERKTTLRQNFLCNLLRKSRWITAFFTRTNLTNREKEKKRKEREGREKKNEDAFYKKREHFYIILICNKNTSAMF</sequence>
<evidence type="ECO:0000313" key="1">
    <source>
        <dbReference type="EnsemblMetazoa" id="OVOC1407.1"/>
    </source>
</evidence>
<keyword evidence="2" id="KW-1185">Reference proteome</keyword>